<dbReference type="GO" id="GO:0005737">
    <property type="term" value="C:cytoplasm"/>
    <property type="evidence" value="ECO:0007669"/>
    <property type="project" value="TreeGrafter"/>
</dbReference>
<evidence type="ECO:0000313" key="5">
    <source>
        <dbReference type="EMBL" id="KMM37983.1"/>
    </source>
</evidence>
<evidence type="ECO:0000256" key="3">
    <source>
        <dbReference type="ARBA" id="ARBA00038502"/>
    </source>
</evidence>
<protein>
    <submittedName>
        <fullName evidence="5">Acetyltransferase</fullName>
    </submittedName>
</protein>
<accession>A0A0J6CY18</accession>
<comment type="similarity">
    <text evidence="3">Belongs to the acetyltransferase family. RimJ subfamily.</text>
</comment>
<evidence type="ECO:0000256" key="2">
    <source>
        <dbReference type="ARBA" id="ARBA00023315"/>
    </source>
</evidence>
<dbReference type="EMBL" id="LELK01000001">
    <property type="protein sequence ID" value="KMM37983.1"/>
    <property type="molecule type" value="Genomic_DNA"/>
</dbReference>
<dbReference type="PANTHER" id="PTHR43792">
    <property type="entry name" value="GNAT FAMILY, PUTATIVE (AFU_ORTHOLOGUE AFUA_3G00765)-RELATED-RELATED"/>
    <property type="match status" value="1"/>
</dbReference>
<evidence type="ECO:0000259" key="4">
    <source>
        <dbReference type="PROSITE" id="PS51186"/>
    </source>
</evidence>
<dbReference type="PROSITE" id="PS51186">
    <property type="entry name" value="GNAT"/>
    <property type="match status" value="1"/>
</dbReference>
<reference evidence="5" key="1">
    <citation type="submission" date="2015-06" db="EMBL/GenBank/DDBJ databases">
        <authorList>
            <person name="Liu B."/>
            <person name="Wang J."/>
            <person name="Zhu Y."/>
            <person name="Liu G."/>
            <person name="Chen Q."/>
            <person name="Zheng C."/>
            <person name="Che J."/>
            <person name="Ge C."/>
            <person name="Shi H."/>
            <person name="Pan Z."/>
            <person name="Liu X."/>
        </authorList>
    </citation>
    <scope>NUCLEOTIDE SEQUENCE [LARGE SCALE GENOMIC DNA]</scope>
    <source>
        <strain evidence="5">DSM 16346</strain>
    </source>
</reference>
<evidence type="ECO:0000313" key="6">
    <source>
        <dbReference type="Proteomes" id="UP000035996"/>
    </source>
</evidence>
<dbReference type="PANTHER" id="PTHR43792:SF8">
    <property type="entry name" value="[RIBOSOMAL PROTEIN US5]-ALANINE N-ACETYLTRANSFERASE"/>
    <property type="match status" value="1"/>
</dbReference>
<dbReference type="AlphaFoldDB" id="A0A0J6CY18"/>
<dbReference type="PATRIC" id="fig|157733.3.peg.2452"/>
<name>A0A0J6CY18_9BACL</name>
<dbReference type="GO" id="GO:0008999">
    <property type="term" value="F:protein-N-terminal-alanine acetyltransferase activity"/>
    <property type="evidence" value="ECO:0007669"/>
    <property type="project" value="TreeGrafter"/>
</dbReference>
<dbReference type="SUPFAM" id="SSF55729">
    <property type="entry name" value="Acyl-CoA N-acyltransferases (Nat)"/>
    <property type="match status" value="1"/>
</dbReference>
<comment type="caution">
    <text evidence="5">The sequence shown here is derived from an EMBL/GenBank/DDBJ whole genome shotgun (WGS) entry which is preliminary data.</text>
</comment>
<feature type="domain" description="N-acetyltransferase" evidence="4">
    <location>
        <begin position="3"/>
        <end position="169"/>
    </location>
</feature>
<dbReference type="STRING" id="157733.AB986_01225"/>
<organism evidence="5 6">
    <name type="scientific">Guptibacillus hwajinpoensis</name>
    <dbReference type="NCBI Taxonomy" id="208199"/>
    <lineage>
        <taxon>Bacteria</taxon>
        <taxon>Bacillati</taxon>
        <taxon>Bacillota</taxon>
        <taxon>Bacilli</taxon>
        <taxon>Bacillales</taxon>
        <taxon>Guptibacillaceae</taxon>
        <taxon>Guptibacillus</taxon>
    </lineage>
</organism>
<dbReference type="RefSeq" id="WP_048309067.1">
    <property type="nucleotide sequence ID" value="NZ_CP119526.1"/>
</dbReference>
<dbReference type="Pfam" id="PF13302">
    <property type="entry name" value="Acetyltransf_3"/>
    <property type="match status" value="1"/>
</dbReference>
<keyword evidence="1" id="KW-0808">Transferase</keyword>
<keyword evidence="6" id="KW-1185">Reference proteome</keyword>
<sequence>MGISIDKLKYEDAVELFDFENENRTYFEKMVPSRGDDYYNFDTFMIRHENLLDEQNQGLSYFYLIRERNGEILGRINLVNLDRSQSLGHIGYRVGEKHTGQGIAHKAIHILLDNFRKNGYAKILAKTTNNNIASQKMLEKNGFKKLGVSDDEFEMNGETLRFVNYIWAI</sequence>
<evidence type="ECO:0000256" key="1">
    <source>
        <dbReference type="ARBA" id="ARBA00022679"/>
    </source>
</evidence>
<dbReference type="Gene3D" id="3.40.630.30">
    <property type="match status" value="1"/>
</dbReference>
<dbReference type="OrthoDB" id="9801656at2"/>
<proteinExistence type="inferred from homology"/>
<gene>
    <name evidence="5" type="ORF">AB986_01225</name>
</gene>
<keyword evidence="2" id="KW-0012">Acyltransferase</keyword>
<dbReference type="InterPro" id="IPR051531">
    <property type="entry name" value="N-acetyltransferase"/>
</dbReference>
<dbReference type="Proteomes" id="UP000035996">
    <property type="component" value="Unassembled WGS sequence"/>
</dbReference>
<dbReference type="InterPro" id="IPR000182">
    <property type="entry name" value="GNAT_dom"/>
</dbReference>
<dbReference type="InterPro" id="IPR016181">
    <property type="entry name" value="Acyl_CoA_acyltransferase"/>
</dbReference>